<protein>
    <recommendedName>
        <fullName evidence="3">DUF4417 domain-containing protein</fullName>
    </recommendedName>
</protein>
<name>A0AAJ0U6A4_9GAMM</name>
<dbReference type="Pfam" id="PF14386">
    <property type="entry name" value="DUF4417"/>
    <property type="match status" value="1"/>
</dbReference>
<keyword evidence="2" id="KW-1185">Reference proteome</keyword>
<comment type="caution">
    <text evidence="1">The sequence shown here is derived from an EMBL/GenBank/DDBJ whole genome shotgun (WGS) entry which is preliminary data.</text>
</comment>
<dbReference type="EMBL" id="NRSJ01000033">
    <property type="protein sequence ID" value="MBK1706079.1"/>
    <property type="molecule type" value="Genomic_DNA"/>
</dbReference>
<dbReference type="AlphaFoldDB" id="A0AAJ0U6A4"/>
<gene>
    <name evidence="1" type="ORF">CKO40_16340</name>
</gene>
<proteinExistence type="predicted"/>
<accession>A0AAJ0U6A4</accession>
<evidence type="ECO:0000313" key="2">
    <source>
        <dbReference type="Proteomes" id="UP001296776"/>
    </source>
</evidence>
<sequence length="215" mass="24665">MTRSSANWSAHPGGYDALHCERHVWPSDSPHGIPSLLPQTFDLPPNLRLLPYRSRLDRLDPTRDRCHFYLDDYRFESTWTRLDIGARHVAGYFATLTPDFSLYPDWPLAGQIWNTYRARWLGRYWQAGGLPVIPTVNWSDTSSTSYCSSSRSHSWTPSPPRNRCPMLARPTTGLLEQRMAVLPDRLAHHRRIALQPLCPAAEGVIAVFDRWRSAP</sequence>
<evidence type="ECO:0008006" key="3">
    <source>
        <dbReference type="Google" id="ProtNLM"/>
    </source>
</evidence>
<dbReference type="InterPro" id="IPR025530">
    <property type="entry name" value="DUF4417"/>
</dbReference>
<reference evidence="1" key="2">
    <citation type="journal article" date="2020" name="Microorganisms">
        <title>Osmotic Adaptation and Compatible Solute Biosynthesis of Phototrophic Bacteria as Revealed from Genome Analyses.</title>
        <authorList>
            <person name="Imhoff J.F."/>
            <person name="Rahn T."/>
            <person name="Kunzel S."/>
            <person name="Keller A."/>
            <person name="Neulinger S.C."/>
        </authorList>
    </citation>
    <scope>NUCLEOTIDE SEQUENCE</scope>
    <source>
        <strain evidence="1">DSM 11080</strain>
    </source>
</reference>
<evidence type="ECO:0000313" key="1">
    <source>
        <dbReference type="EMBL" id="MBK1706079.1"/>
    </source>
</evidence>
<reference evidence="1" key="1">
    <citation type="submission" date="2017-08" db="EMBL/GenBank/DDBJ databases">
        <authorList>
            <person name="Imhoff J.F."/>
            <person name="Rahn T."/>
            <person name="Kuenzel S."/>
            <person name="Neulinger S.C."/>
        </authorList>
    </citation>
    <scope>NUCLEOTIDE SEQUENCE</scope>
    <source>
        <strain evidence="1">DSM 11080</strain>
    </source>
</reference>
<organism evidence="1 2">
    <name type="scientific">Halochromatium glycolicum</name>
    <dbReference type="NCBI Taxonomy" id="85075"/>
    <lineage>
        <taxon>Bacteria</taxon>
        <taxon>Pseudomonadati</taxon>
        <taxon>Pseudomonadota</taxon>
        <taxon>Gammaproteobacteria</taxon>
        <taxon>Chromatiales</taxon>
        <taxon>Chromatiaceae</taxon>
        <taxon>Halochromatium</taxon>
    </lineage>
</organism>
<dbReference type="Proteomes" id="UP001296776">
    <property type="component" value="Unassembled WGS sequence"/>
</dbReference>